<keyword evidence="3" id="KW-0812">Transmembrane</keyword>
<dbReference type="PANTHER" id="PTHR13018:SF5">
    <property type="entry name" value="RE44586P"/>
    <property type="match status" value="1"/>
</dbReference>
<dbReference type="PANTHER" id="PTHR13018">
    <property type="entry name" value="PROBABLE MEMBRANE PROTEIN DUF221-RELATED"/>
    <property type="match status" value="1"/>
</dbReference>
<feature type="region of interest" description="Disordered" evidence="2">
    <location>
        <begin position="343"/>
        <end position="363"/>
    </location>
</feature>
<keyword evidence="3" id="KW-1133">Transmembrane helix</keyword>
<feature type="domain" description="CSC1/OSCA1-like cytosolic" evidence="4">
    <location>
        <begin position="274"/>
        <end position="495"/>
    </location>
</feature>
<dbReference type="AlphaFoldDB" id="A0AAD2D4I2"/>
<dbReference type="InterPro" id="IPR027815">
    <property type="entry name" value="CSC1/OSCA1-like_cyt"/>
</dbReference>
<evidence type="ECO:0000256" key="3">
    <source>
        <dbReference type="SAM" id="Phobius"/>
    </source>
</evidence>
<reference evidence="5" key="1">
    <citation type="submission" date="2023-07" db="EMBL/GenBank/DDBJ databases">
        <authorList>
            <consortium name="AG Swart"/>
            <person name="Singh M."/>
            <person name="Singh A."/>
            <person name="Seah K."/>
            <person name="Emmerich C."/>
        </authorList>
    </citation>
    <scope>NUCLEOTIDE SEQUENCE</scope>
    <source>
        <strain evidence="5">DP1</strain>
    </source>
</reference>
<keyword evidence="3" id="KW-0472">Membrane</keyword>
<evidence type="ECO:0000313" key="5">
    <source>
        <dbReference type="EMBL" id="CAI2379655.1"/>
    </source>
</evidence>
<evidence type="ECO:0000256" key="2">
    <source>
        <dbReference type="SAM" id="MobiDB-lite"/>
    </source>
</evidence>
<dbReference type="InterPro" id="IPR045122">
    <property type="entry name" value="Csc1-like"/>
</dbReference>
<feature type="compositionally biased region" description="Basic and acidic residues" evidence="2">
    <location>
        <begin position="1"/>
        <end position="13"/>
    </location>
</feature>
<evidence type="ECO:0000259" key="4">
    <source>
        <dbReference type="Pfam" id="PF14703"/>
    </source>
</evidence>
<protein>
    <recommendedName>
        <fullName evidence="4">CSC1/OSCA1-like cytosolic domain-containing protein</fullName>
    </recommendedName>
</protein>
<dbReference type="EMBL" id="CAMPGE010021510">
    <property type="protein sequence ID" value="CAI2379655.1"/>
    <property type="molecule type" value="Genomic_DNA"/>
</dbReference>
<feature type="region of interest" description="Disordered" evidence="2">
    <location>
        <begin position="1"/>
        <end position="34"/>
    </location>
</feature>
<keyword evidence="6" id="KW-1185">Reference proteome</keyword>
<gene>
    <name evidence="5" type="ORF">ECRASSUSDP1_LOCUS21068</name>
</gene>
<feature type="transmembrane region" description="Helical" evidence="3">
    <location>
        <begin position="234"/>
        <end position="253"/>
    </location>
</feature>
<feature type="compositionally biased region" description="Basic and acidic residues" evidence="2">
    <location>
        <begin position="343"/>
        <end position="355"/>
    </location>
</feature>
<evidence type="ECO:0000313" key="6">
    <source>
        <dbReference type="Proteomes" id="UP001295684"/>
    </source>
</evidence>
<feature type="transmembrane region" description="Helical" evidence="3">
    <location>
        <begin position="168"/>
        <end position="193"/>
    </location>
</feature>
<evidence type="ECO:0000256" key="1">
    <source>
        <dbReference type="SAM" id="Coils"/>
    </source>
</evidence>
<dbReference type="GO" id="GO:0005227">
    <property type="term" value="F:calcium-activated cation channel activity"/>
    <property type="evidence" value="ECO:0007669"/>
    <property type="project" value="InterPro"/>
</dbReference>
<feature type="coiled-coil region" evidence="1">
    <location>
        <begin position="398"/>
        <end position="425"/>
    </location>
</feature>
<feature type="transmembrane region" description="Helical" evidence="3">
    <location>
        <begin position="508"/>
        <end position="531"/>
    </location>
</feature>
<sequence length="550" mass="63654">MLERRSSPKKLFEQENEPDNQDNMRARSTEGDRNDLMLTRVYSENQNPQTSFNKKSGQIPSREQILRSLKRNNIKGVLNNQLNKIPPVYETGKYHGILDKVWLTPHDKEALENDQKYLKTYTVELDQDEKFNCACCKDQVGGSEKIEKFKFWTSIRTFKIFGTGIPMFFHFLIFLIILFGLLTIVVSIASIVLNLKENDKDELGVRSPTFLVYQSLGNHGITASQFEKSGSVNAIIILNLVGIFIIFLAYRIYRCANLKKAAQIDRETITPSNFTLFAYNINENISDRGIKRFLQNECEVPPEDIVDIIRCYNISKITSLVSKKILEEEELSYLALKHKRENEEKGYEEQHQSEDIKDDDSSSIGNEIFELNDEDPKDCDIKPITKRVCCFKITEKTIEQRYQRIQELRKEIEDYQCKITNSTSQGEGEFCKKAFIVFRTRKIANHVNDKLHIGKTKRLLKYICSKFSCCNEGESNTDRFQTRRAAEPSDVYWENLHISSKTHFRKSLISFMIMLCCLLVSFALNLGFGIFTRKTTNPRATSINPCTSYS</sequence>
<dbReference type="Pfam" id="PF14703">
    <property type="entry name" value="PHM7_cyt"/>
    <property type="match status" value="1"/>
</dbReference>
<dbReference type="Proteomes" id="UP001295684">
    <property type="component" value="Unassembled WGS sequence"/>
</dbReference>
<comment type="caution">
    <text evidence="5">The sequence shown here is derived from an EMBL/GenBank/DDBJ whole genome shotgun (WGS) entry which is preliminary data.</text>
</comment>
<feature type="compositionally biased region" description="Basic and acidic residues" evidence="2">
    <location>
        <begin position="22"/>
        <end position="34"/>
    </location>
</feature>
<name>A0AAD2D4I2_EUPCR</name>
<accession>A0AAD2D4I2</accession>
<dbReference type="GO" id="GO:0005886">
    <property type="term" value="C:plasma membrane"/>
    <property type="evidence" value="ECO:0007669"/>
    <property type="project" value="TreeGrafter"/>
</dbReference>
<organism evidence="5 6">
    <name type="scientific">Euplotes crassus</name>
    <dbReference type="NCBI Taxonomy" id="5936"/>
    <lineage>
        <taxon>Eukaryota</taxon>
        <taxon>Sar</taxon>
        <taxon>Alveolata</taxon>
        <taxon>Ciliophora</taxon>
        <taxon>Intramacronucleata</taxon>
        <taxon>Spirotrichea</taxon>
        <taxon>Hypotrichia</taxon>
        <taxon>Euplotida</taxon>
        <taxon>Euplotidae</taxon>
        <taxon>Moneuplotes</taxon>
    </lineage>
</organism>
<keyword evidence="1" id="KW-0175">Coiled coil</keyword>
<proteinExistence type="predicted"/>